<sequence length="88" mass="10581">MDYWLAEFPPADFLEPIHDLPPSRKCYVFGYKTSSRANCNCITLRAPTCFSLKNLHFRDGYREIVDMLLWNYRIMWTNVKKKLFLLTR</sequence>
<proteinExistence type="predicted"/>
<dbReference type="EMBL" id="MHSN01000041">
    <property type="protein sequence ID" value="OHA43842.1"/>
    <property type="molecule type" value="Genomic_DNA"/>
</dbReference>
<evidence type="ECO:0000313" key="2">
    <source>
        <dbReference type="Proteomes" id="UP000176881"/>
    </source>
</evidence>
<gene>
    <name evidence="1" type="ORF">A3G59_01580</name>
</gene>
<evidence type="ECO:0000313" key="1">
    <source>
        <dbReference type="EMBL" id="OHA43842.1"/>
    </source>
</evidence>
<name>A0A1G2P8A0_9BACT</name>
<dbReference type="AlphaFoldDB" id="A0A1G2P8A0"/>
<reference evidence="1 2" key="1">
    <citation type="journal article" date="2016" name="Nat. Commun.">
        <title>Thousands of microbial genomes shed light on interconnected biogeochemical processes in an aquifer system.</title>
        <authorList>
            <person name="Anantharaman K."/>
            <person name="Brown C.T."/>
            <person name="Hug L.A."/>
            <person name="Sharon I."/>
            <person name="Castelle C.J."/>
            <person name="Probst A.J."/>
            <person name="Thomas B.C."/>
            <person name="Singh A."/>
            <person name="Wilkins M.J."/>
            <person name="Karaoz U."/>
            <person name="Brodie E.L."/>
            <person name="Williams K.H."/>
            <person name="Hubbard S.S."/>
            <person name="Banfield J.F."/>
        </authorList>
    </citation>
    <scope>NUCLEOTIDE SEQUENCE [LARGE SCALE GENOMIC DNA]</scope>
</reference>
<comment type="caution">
    <text evidence="1">The sequence shown here is derived from an EMBL/GenBank/DDBJ whole genome shotgun (WGS) entry which is preliminary data.</text>
</comment>
<dbReference type="Proteomes" id="UP000176881">
    <property type="component" value="Unassembled WGS sequence"/>
</dbReference>
<protein>
    <submittedName>
        <fullName evidence="1">Uncharacterized protein</fullName>
    </submittedName>
</protein>
<organism evidence="1 2">
    <name type="scientific">Candidatus Taylorbacteria bacterium RIFCSPLOWO2_12_FULL_47_20</name>
    <dbReference type="NCBI Taxonomy" id="1802335"/>
    <lineage>
        <taxon>Bacteria</taxon>
        <taxon>Candidatus Tayloriibacteriota</taxon>
    </lineage>
</organism>
<accession>A0A1G2P8A0</accession>